<keyword evidence="4" id="KW-1185">Reference proteome</keyword>
<feature type="domain" description="AAA+ ATPase" evidence="2">
    <location>
        <begin position="167"/>
        <end position="317"/>
    </location>
</feature>
<dbReference type="EMBL" id="CP031052">
    <property type="protein sequence ID" value="QDZ25815.1"/>
    <property type="molecule type" value="Genomic_DNA"/>
</dbReference>
<proteinExistence type="predicted"/>
<dbReference type="PANTHER" id="PTHR32204:SF0">
    <property type="entry name" value="ATPASE RAVA"/>
    <property type="match status" value="1"/>
</dbReference>
<dbReference type="Proteomes" id="UP000316726">
    <property type="component" value="Chromosome 19"/>
</dbReference>
<evidence type="ECO:0000256" key="1">
    <source>
        <dbReference type="SAM" id="MobiDB-lite"/>
    </source>
</evidence>
<dbReference type="PANTHER" id="PTHR32204">
    <property type="entry name" value="ATPASE RAVA"/>
    <property type="match status" value="1"/>
</dbReference>
<feature type="region of interest" description="Disordered" evidence="1">
    <location>
        <begin position="55"/>
        <end position="81"/>
    </location>
</feature>
<dbReference type="OrthoDB" id="47330at2759"/>
<organism evidence="3 4">
    <name type="scientific">Chloropicon primus</name>
    <dbReference type="NCBI Taxonomy" id="1764295"/>
    <lineage>
        <taxon>Eukaryota</taxon>
        <taxon>Viridiplantae</taxon>
        <taxon>Chlorophyta</taxon>
        <taxon>Chloropicophyceae</taxon>
        <taxon>Chloropicales</taxon>
        <taxon>Chloropicaceae</taxon>
        <taxon>Chloropicon</taxon>
    </lineage>
</organism>
<keyword evidence="3" id="KW-0378">Hydrolase</keyword>
<dbReference type="SUPFAM" id="SSF52540">
    <property type="entry name" value="P-loop containing nucleoside triphosphate hydrolases"/>
    <property type="match status" value="1"/>
</dbReference>
<dbReference type="InterPro" id="IPR041538">
    <property type="entry name" value="RavA-like_AAA_lid"/>
</dbReference>
<dbReference type="AlphaFoldDB" id="A0A5B8N1Q6"/>
<dbReference type="InterPro" id="IPR050513">
    <property type="entry name" value="RavA_ATPases"/>
</dbReference>
<dbReference type="Gene3D" id="3.40.50.300">
    <property type="entry name" value="P-loop containing nucleotide triphosphate hydrolases"/>
    <property type="match status" value="1"/>
</dbReference>
<protein>
    <submittedName>
        <fullName evidence="3">P-loop-containing nucleoside triphosphate hydrolase</fullName>
    </submittedName>
</protein>
<dbReference type="InterPro" id="IPR027417">
    <property type="entry name" value="P-loop_NTPase"/>
</dbReference>
<feature type="region of interest" description="Disordered" evidence="1">
    <location>
        <begin position="22"/>
        <end position="41"/>
    </location>
</feature>
<dbReference type="Pfam" id="PF20030">
    <property type="entry name" value="bpMoxR"/>
    <property type="match status" value="1"/>
</dbReference>
<feature type="compositionally biased region" description="Low complexity" evidence="1">
    <location>
        <begin position="104"/>
        <end position="121"/>
    </location>
</feature>
<sequence>MAKVNRMRLRLQAPCAGRVGGWSRGRGQGGARWRLRPRYRPRSKPSDREVIIELNRRGEKPRGGEDVEREEVERVRKEAEETRRESRERLDAFLSENLITIRPAGQESEGTAEESATTSTGLGAGEEDLSGFISEVRTKLDDFETLMKKRVTGREREIRLLLLSLFSQQHVLLLGPSGIGKSLLSDCVLEILDRGGDDAEQVYTFRRQLNRFTTPEELFGPLSVKGLQKDAHVRLTEAYLPGATLAFLDEAFKASSSILNSLLTILNERTFCEDGSCELPDKVPLLMCIFSSNEIPPANDTSVHALFDRILIRLPMKPLQGEELVTMLQMMHNSSSGSPSSGQTGGEESLAFLKRSDILRIKEYSQQHVSVPESVVDLLKKLRVFLRDALDVSLSDRRLVQIVQVLRVCACLNGRRFVNKIDCLLLQHMVWDHDVKNIPRVRKFIENQLLEGCSSMGEWNKRRDKIFRDAIQRFNGDVYMKGDSMSARYTAYRRGKMKRGAGNANLSPGARTVEERIKGLAREMEELVNLQNEFRDPACTHQFLLGELGEIQPKLMKSAKAVRTLLEELYLLEECLQRGSSPEVMVELFPSTLAMFSKTWKTAL</sequence>
<dbReference type="InterPro" id="IPR045427">
    <property type="entry name" value="MoxR"/>
</dbReference>
<feature type="region of interest" description="Disordered" evidence="1">
    <location>
        <begin position="103"/>
        <end position="127"/>
    </location>
</feature>
<accession>A0A5B8N1Q6</accession>
<evidence type="ECO:0000259" key="2">
    <source>
        <dbReference type="SMART" id="SM00382"/>
    </source>
</evidence>
<dbReference type="STRING" id="1764295.A0A5B8N1Q6"/>
<evidence type="ECO:0000313" key="3">
    <source>
        <dbReference type="EMBL" id="QDZ25815.1"/>
    </source>
</evidence>
<dbReference type="SMART" id="SM00382">
    <property type="entry name" value="AAA"/>
    <property type="match status" value="1"/>
</dbReference>
<dbReference type="InterPro" id="IPR003593">
    <property type="entry name" value="AAA+_ATPase"/>
</dbReference>
<dbReference type="Pfam" id="PF17868">
    <property type="entry name" value="AAA_lid_8"/>
    <property type="match status" value="1"/>
</dbReference>
<gene>
    <name evidence="3" type="ORF">A3770_19p83330</name>
</gene>
<name>A0A5B8N1Q6_9CHLO</name>
<reference evidence="3 4" key="1">
    <citation type="submission" date="2018-07" db="EMBL/GenBank/DDBJ databases">
        <title>The complete nuclear genome of the prasinophyte Chloropicon primus (CCMP1205).</title>
        <authorList>
            <person name="Pombert J.-F."/>
            <person name="Otis C."/>
            <person name="Turmel M."/>
            <person name="Lemieux C."/>
        </authorList>
    </citation>
    <scope>NUCLEOTIDE SEQUENCE [LARGE SCALE GENOMIC DNA]</scope>
    <source>
        <strain evidence="3 4">CCMP1205</strain>
    </source>
</reference>
<evidence type="ECO:0000313" key="4">
    <source>
        <dbReference type="Proteomes" id="UP000316726"/>
    </source>
</evidence>
<dbReference type="GO" id="GO:0016787">
    <property type="term" value="F:hydrolase activity"/>
    <property type="evidence" value="ECO:0007669"/>
    <property type="project" value="UniProtKB-KW"/>
</dbReference>